<dbReference type="AlphaFoldDB" id="A0A565B9M1"/>
<name>A0A565B9M1_9BRAS</name>
<dbReference type="OrthoDB" id="1039958at2759"/>
<dbReference type="PANTHER" id="PTHR31260">
    <property type="entry name" value="CYSTATIN/MONELLIN SUPERFAMILY PROTEIN"/>
    <property type="match status" value="1"/>
</dbReference>
<evidence type="ECO:0000313" key="2">
    <source>
        <dbReference type="Proteomes" id="UP000489600"/>
    </source>
</evidence>
<gene>
    <name evidence="1" type="ORF">ANE_LOCUS8290</name>
</gene>
<reference evidence="1" key="1">
    <citation type="submission" date="2019-07" db="EMBL/GenBank/DDBJ databases">
        <authorList>
            <person name="Dittberner H."/>
        </authorList>
    </citation>
    <scope>NUCLEOTIDE SEQUENCE [LARGE SCALE GENOMIC DNA]</scope>
</reference>
<dbReference type="InterPro" id="IPR006462">
    <property type="entry name" value="MS5"/>
</dbReference>
<dbReference type="EMBL" id="CABITT030000003">
    <property type="protein sequence ID" value="VVA97845.1"/>
    <property type="molecule type" value="Genomic_DNA"/>
</dbReference>
<dbReference type="Proteomes" id="UP000489600">
    <property type="component" value="Unassembled WGS sequence"/>
</dbReference>
<dbReference type="PANTHER" id="PTHR31260:SF39">
    <property type="entry name" value="BNAA09G28770D PROTEIN"/>
    <property type="match status" value="1"/>
</dbReference>
<comment type="caution">
    <text evidence="1">The sequence shown here is derived from an EMBL/GenBank/DDBJ whole genome shotgun (WGS) entry which is preliminary data.</text>
</comment>
<keyword evidence="2" id="KW-1185">Reference proteome</keyword>
<sequence>MVPFRKRIQRRRKPIKETEFAVLGSMEECIEKMCSATGPYKGPDPFDAKGLVRYGHRGLVNYTCEKGFPCSAIVTVYARLGLHRYNFLNGTNYKLNRVKRYNQSTGPAASSYFITLVAHDPAAAASRRQTFQTRVNEQCYGKLNLTCSIARPRGDKSSCHTGNISKADRSLLWHMLTLSDCPPENPFEQLYKVNESELQGNDWIRLYMELAVATTDRNRYHLPNLKIVKVAMDGDGLNAKNAVFYIRYLDESRVGKDVDRIAIVRRAINDLSGCFSVIGHNQSAQGFFSRPPQIMAAKTRSIPICELDDQLST</sequence>
<accession>A0A565B9M1</accession>
<organism evidence="1 2">
    <name type="scientific">Arabis nemorensis</name>
    <dbReference type="NCBI Taxonomy" id="586526"/>
    <lineage>
        <taxon>Eukaryota</taxon>
        <taxon>Viridiplantae</taxon>
        <taxon>Streptophyta</taxon>
        <taxon>Embryophyta</taxon>
        <taxon>Tracheophyta</taxon>
        <taxon>Spermatophyta</taxon>
        <taxon>Magnoliopsida</taxon>
        <taxon>eudicotyledons</taxon>
        <taxon>Gunneridae</taxon>
        <taxon>Pentapetalae</taxon>
        <taxon>rosids</taxon>
        <taxon>malvids</taxon>
        <taxon>Brassicales</taxon>
        <taxon>Brassicaceae</taxon>
        <taxon>Arabideae</taxon>
        <taxon>Arabis</taxon>
    </lineage>
</organism>
<dbReference type="NCBIfam" id="TIGR01572">
    <property type="entry name" value="A_thl_para_3677"/>
    <property type="match status" value="1"/>
</dbReference>
<evidence type="ECO:0000313" key="1">
    <source>
        <dbReference type="EMBL" id="VVA97845.1"/>
    </source>
</evidence>
<dbReference type="Pfam" id="PF04776">
    <property type="entry name" value="protein_MS5"/>
    <property type="match status" value="1"/>
</dbReference>
<proteinExistence type="predicted"/>
<protein>
    <submittedName>
        <fullName evidence="1">Uncharacterized protein</fullName>
    </submittedName>
</protein>